<evidence type="ECO:0000313" key="2">
    <source>
        <dbReference type="Proteomes" id="UP000003586"/>
    </source>
</evidence>
<dbReference type="HOGENOM" id="CLU_3202547_0_0_10"/>
<organism evidence="1 2">
    <name type="scientific">Niabella soli DSM 19437</name>
    <dbReference type="NCBI Taxonomy" id="929713"/>
    <lineage>
        <taxon>Bacteria</taxon>
        <taxon>Pseudomonadati</taxon>
        <taxon>Bacteroidota</taxon>
        <taxon>Chitinophagia</taxon>
        <taxon>Chitinophagales</taxon>
        <taxon>Chitinophagaceae</taxon>
        <taxon>Niabella</taxon>
    </lineage>
</organism>
<gene>
    <name evidence="1" type="ORF">NIASO_06630</name>
</gene>
<sequence length="45" mass="4830">MRITGIKILYGPDRTMITSKLLKTINGPLKNGSGAKDILSNAKSI</sequence>
<evidence type="ECO:0000313" key="1">
    <source>
        <dbReference type="EMBL" id="AHF17384.1"/>
    </source>
</evidence>
<accession>W0F7E7</accession>
<dbReference type="AlphaFoldDB" id="W0F7E7"/>
<dbReference type="KEGG" id="nso:NIASO_06630"/>
<dbReference type="STRING" id="929713.NIASO_06630"/>
<dbReference type="EMBL" id="CP007035">
    <property type="protein sequence ID" value="AHF17384.1"/>
    <property type="molecule type" value="Genomic_DNA"/>
</dbReference>
<keyword evidence="2" id="KW-1185">Reference proteome</keyword>
<protein>
    <submittedName>
        <fullName evidence="1">Uncharacterized protein</fullName>
    </submittedName>
</protein>
<dbReference type="Proteomes" id="UP000003586">
    <property type="component" value="Chromosome"/>
</dbReference>
<name>W0F7E7_9BACT</name>
<reference evidence="1 2" key="1">
    <citation type="submission" date="2013-12" db="EMBL/GenBank/DDBJ databases">
        <authorList>
            <consortium name="DOE Joint Genome Institute"/>
            <person name="Eisen J."/>
            <person name="Huntemann M."/>
            <person name="Han J."/>
            <person name="Chen A."/>
            <person name="Kyrpides N."/>
            <person name="Mavromatis K."/>
            <person name="Markowitz V."/>
            <person name="Palaniappan K."/>
            <person name="Ivanova N."/>
            <person name="Schaumberg A."/>
            <person name="Pati A."/>
            <person name="Liolios K."/>
            <person name="Nordberg H.P."/>
            <person name="Cantor M.N."/>
            <person name="Hua S.X."/>
            <person name="Woyke T."/>
        </authorList>
    </citation>
    <scope>NUCLEOTIDE SEQUENCE [LARGE SCALE GENOMIC DNA]</scope>
    <source>
        <strain evidence="2">DSM 19437</strain>
    </source>
</reference>
<proteinExistence type="predicted"/>